<dbReference type="KEGG" id="shv:AAT16_10910"/>
<dbReference type="PROSITE" id="PS00194">
    <property type="entry name" value="THIOREDOXIN_1"/>
    <property type="match status" value="1"/>
</dbReference>
<sequence length="179" mass="19977">MKKIILIIVVVGMVGWAVYEYIGAPSNDAGITEQNESEDVGLAEGQTAPDFLLTTLEGEEAKLSDFRGQPVIINFWATWCPPCRAEMPDFQELYESEDVEILAVNLTESEQSVEGVQDFVDELGLTFPIPMDEETIVSQMYEVQSYPTSYMIDSEGKVQFVARGAINYDIMQSELAKLD</sequence>
<dbReference type="Pfam" id="PF00578">
    <property type="entry name" value="AhpC-TSA"/>
    <property type="match status" value="1"/>
</dbReference>
<protein>
    <submittedName>
        <fullName evidence="3">Alkyl hydroperoxide reductase</fullName>
    </submittedName>
    <submittedName>
        <fullName evidence="4">Peroxiredoxin</fullName>
    </submittedName>
</protein>
<evidence type="ECO:0000259" key="2">
    <source>
        <dbReference type="PROSITE" id="PS51352"/>
    </source>
</evidence>
<dbReference type="InterPro" id="IPR017937">
    <property type="entry name" value="Thioredoxin_CS"/>
</dbReference>
<dbReference type="RefSeq" id="WP_046790835.1">
    <property type="nucleotide sequence ID" value="NZ_CP011366.1"/>
</dbReference>
<dbReference type="OrthoDB" id="25753at2"/>
<dbReference type="InterPro" id="IPR000866">
    <property type="entry name" value="AhpC/TSA"/>
</dbReference>
<dbReference type="AlphaFoldDB" id="A0A0F7HMJ8"/>
<dbReference type="InterPro" id="IPR036249">
    <property type="entry name" value="Thioredoxin-like_sf"/>
</dbReference>
<dbReference type="EMBL" id="FOTB01000005">
    <property type="protein sequence ID" value="SFK88801.1"/>
    <property type="molecule type" value="Genomic_DNA"/>
</dbReference>
<name>A0A0F7HMJ8_9STAP</name>
<proteinExistence type="predicted"/>
<keyword evidence="5" id="KW-1185">Reference proteome</keyword>
<dbReference type="InterPro" id="IPR013766">
    <property type="entry name" value="Thioredoxin_domain"/>
</dbReference>
<dbReference type="CDD" id="cd02966">
    <property type="entry name" value="TlpA_like_family"/>
    <property type="match status" value="1"/>
</dbReference>
<accession>A0A0F7HMJ8</accession>
<keyword evidence="1" id="KW-1015">Disulfide bond</keyword>
<organism evidence="4 6">
    <name type="scientific">Salinicoccus halodurans</name>
    <dbReference type="NCBI Taxonomy" id="407035"/>
    <lineage>
        <taxon>Bacteria</taxon>
        <taxon>Bacillati</taxon>
        <taxon>Bacillota</taxon>
        <taxon>Bacilli</taxon>
        <taxon>Bacillales</taxon>
        <taxon>Staphylococcaceae</taxon>
        <taxon>Salinicoccus</taxon>
    </lineage>
</organism>
<reference evidence="5" key="2">
    <citation type="submission" date="2015-04" db="EMBL/GenBank/DDBJ databases">
        <title>Complete genome sequence of Salinicoccus halodurans strain H3B36, isolated from the Qaidam basin of China.</title>
        <authorList>
            <person name="Ma Y."/>
            <person name="Jiang K."/>
            <person name="Xue Y."/>
        </authorList>
    </citation>
    <scope>NUCLEOTIDE SEQUENCE [LARGE SCALE GENOMIC DNA]</scope>
    <source>
        <strain evidence="5">H3B36</strain>
    </source>
</reference>
<dbReference type="Proteomes" id="UP000183090">
    <property type="component" value="Unassembled WGS sequence"/>
</dbReference>
<reference evidence="3 5" key="1">
    <citation type="journal article" date="2015" name="Int. J. Syst. Evol. Microbiol.">
        <title>Complete genome sequence of Salinicoccus halodurans H3B36, isolated from the Qaidam Basin in China.</title>
        <authorList>
            <person name="Jiang K."/>
            <person name="Xue Y."/>
            <person name="Ma Y."/>
        </authorList>
    </citation>
    <scope>NUCLEOTIDE SEQUENCE [LARGE SCALE GENOMIC DNA]</scope>
    <source>
        <strain evidence="3 5">H3B36</strain>
    </source>
</reference>
<dbReference type="PANTHER" id="PTHR42852">
    <property type="entry name" value="THIOL:DISULFIDE INTERCHANGE PROTEIN DSBE"/>
    <property type="match status" value="1"/>
</dbReference>
<dbReference type="Gene3D" id="3.40.30.10">
    <property type="entry name" value="Glutaredoxin"/>
    <property type="match status" value="1"/>
</dbReference>
<dbReference type="Proteomes" id="UP000034029">
    <property type="component" value="Chromosome"/>
</dbReference>
<gene>
    <name evidence="3" type="ORF">AAT16_10910</name>
    <name evidence="4" type="ORF">SAMN05216235_2269</name>
</gene>
<evidence type="ECO:0000313" key="5">
    <source>
        <dbReference type="Proteomes" id="UP000034029"/>
    </source>
</evidence>
<evidence type="ECO:0000313" key="6">
    <source>
        <dbReference type="Proteomes" id="UP000183090"/>
    </source>
</evidence>
<dbReference type="InterPro" id="IPR050553">
    <property type="entry name" value="Thioredoxin_ResA/DsbE_sf"/>
</dbReference>
<dbReference type="PROSITE" id="PS51352">
    <property type="entry name" value="THIOREDOXIN_2"/>
    <property type="match status" value="1"/>
</dbReference>
<feature type="domain" description="Thioredoxin" evidence="2">
    <location>
        <begin position="42"/>
        <end position="179"/>
    </location>
</feature>
<dbReference type="EMBL" id="CP011366">
    <property type="protein sequence ID" value="AKG74656.1"/>
    <property type="molecule type" value="Genomic_DNA"/>
</dbReference>
<dbReference type="PANTHER" id="PTHR42852:SF17">
    <property type="entry name" value="THIOREDOXIN-LIKE PROTEIN HI_1115"/>
    <property type="match status" value="1"/>
</dbReference>
<evidence type="ECO:0000313" key="3">
    <source>
        <dbReference type="EMBL" id="AKG74656.1"/>
    </source>
</evidence>
<dbReference type="SUPFAM" id="SSF52833">
    <property type="entry name" value="Thioredoxin-like"/>
    <property type="match status" value="1"/>
</dbReference>
<dbReference type="GO" id="GO:0016491">
    <property type="term" value="F:oxidoreductase activity"/>
    <property type="evidence" value="ECO:0007669"/>
    <property type="project" value="InterPro"/>
</dbReference>
<dbReference type="GO" id="GO:0016209">
    <property type="term" value="F:antioxidant activity"/>
    <property type="evidence" value="ECO:0007669"/>
    <property type="project" value="InterPro"/>
</dbReference>
<evidence type="ECO:0000256" key="1">
    <source>
        <dbReference type="ARBA" id="ARBA00023157"/>
    </source>
</evidence>
<evidence type="ECO:0000313" key="4">
    <source>
        <dbReference type="EMBL" id="SFK88801.1"/>
    </source>
</evidence>
<reference evidence="4 6" key="3">
    <citation type="submission" date="2016-10" db="EMBL/GenBank/DDBJ databases">
        <authorList>
            <person name="Varghese N."/>
            <person name="Submissions S."/>
        </authorList>
    </citation>
    <scope>NUCLEOTIDE SEQUENCE [LARGE SCALE GENOMIC DNA]</scope>
    <source>
        <strain evidence="4 6">CGMCC 1.6501</strain>
    </source>
</reference>